<protein>
    <submittedName>
        <fullName evidence="2">Uncharacterized protein</fullName>
    </submittedName>
</protein>
<dbReference type="Proteomes" id="UP001303046">
    <property type="component" value="Unassembled WGS sequence"/>
</dbReference>
<dbReference type="EMBL" id="JAVFWL010000004">
    <property type="protein sequence ID" value="KAK6752194.1"/>
    <property type="molecule type" value="Genomic_DNA"/>
</dbReference>
<proteinExistence type="predicted"/>
<keyword evidence="1" id="KW-0732">Signal</keyword>
<feature type="signal peptide" evidence="1">
    <location>
        <begin position="1"/>
        <end position="19"/>
    </location>
</feature>
<reference evidence="2 3" key="1">
    <citation type="submission" date="2023-08" db="EMBL/GenBank/DDBJ databases">
        <title>A Necator americanus chromosomal reference genome.</title>
        <authorList>
            <person name="Ilik V."/>
            <person name="Petrzelkova K.J."/>
            <person name="Pardy F."/>
            <person name="Fuh T."/>
            <person name="Niatou-Singa F.S."/>
            <person name="Gouil Q."/>
            <person name="Baker L."/>
            <person name="Ritchie M.E."/>
            <person name="Jex A.R."/>
            <person name="Gazzola D."/>
            <person name="Li H."/>
            <person name="Toshio Fujiwara R."/>
            <person name="Zhan B."/>
            <person name="Aroian R.V."/>
            <person name="Pafco B."/>
            <person name="Schwarz E.M."/>
        </authorList>
    </citation>
    <scope>NUCLEOTIDE SEQUENCE [LARGE SCALE GENOMIC DNA]</scope>
    <source>
        <strain evidence="2 3">Aroian</strain>
        <tissue evidence="2">Whole animal</tissue>
    </source>
</reference>
<accession>A0ABR1DP30</accession>
<evidence type="ECO:0000313" key="2">
    <source>
        <dbReference type="EMBL" id="KAK6752194.1"/>
    </source>
</evidence>
<name>A0ABR1DP30_NECAM</name>
<organism evidence="2 3">
    <name type="scientific">Necator americanus</name>
    <name type="common">Human hookworm</name>
    <dbReference type="NCBI Taxonomy" id="51031"/>
    <lineage>
        <taxon>Eukaryota</taxon>
        <taxon>Metazoa</taxon>
        <taxon>Ecdysozoa</taxon>
        <taxon>Nematoda</taxon>
        <taxon>Chromadorea</taxon>
        <taxon>Rhabditida</taxon>
        <taxon>Rhabditina</taxon>
        <taxon>Rhabditomorpha</taxon>
        <taxon>Strongyloidea</taxon>
        <taxon>Ancylostomatidae</taxon>
        <taxon>Bunostominae</taxon>
        <taxon>Necator</taxon>
    </lineage>
</organism>
<comment type="caution">
    <text evidence="2">The sequence shown here is derived from an EMBL/GenBank/DDBJ whole genome shotgun (WGS) entry which is preliminary data.</text>
</comment>
<gene>
    <name evidence="2" type="primary">Necator_chrIV.g16846</name>
    <name evidence="2" type="ORF">RB195_003548</name>
</gene>
<feature type="chain" id="PRO_5046616441" evidence="1">
    <location>
        <begin position="20"/>
        <end position="71"/>
    </location>
</feature>
<sequence length="71" mass="7833">MYAIWTPLLIICLSWTCSSSPTSQLLKPNPTIKRLSLASQISGKHPGYLGASDDELWAIWKKAVQGARADF</sequence>
<evidence type="ECO:0000313" key="3">
    <source>
        <dbReference type="Proteomes" id="UP001303046"/>
    </source>
</evidence>
<keyword evidence="3" id="KW-1185">Reference proteome</keyword>
<evidence type="ECO:0000256" key="1">
    <source>
        <dbReference type="SAM" id="SignalP"/>
    </source>
</evidence>